<proteinExistence type="predicted"/>
<keyword evidence="1" id="KW-1133">Transmembrane helix</keyword>
<evidence type="ECO:0000256" key="1">
    <source>
        <dbReference type="SAM" id="Phobius"/>
    </source>
</evidence>
<dbReference type="EMBL" id="JAWJWE010000003">
    <property type="protein sequence ID" value="KAK6638490.1"/>
    <property type="molecule type" value="Genomic_DNA"/>
</dbReference>
<protein>
    <recommendedName>
        <fullName evidence="4">Chloride channel CLIC-like protein 1</fullName>
    </recommendedName>
</protein>
<evidence type="ECO:0000313" key="3">
    <source>
        <dbReference type="Proteomes" id="UP001372834"/>
    </source>
</evidence>
<evidence type="ECO:0008006" key="4">
    <source>
        <dbReference type="Google" id="ProtNLM"/>
    </source>
</evidence>
<reference evidence="2 3" key="1">
    <citation type="submission" date="2023-10" db="EMBL/GenBank/DDBJ databases">
        <title>Genomes of two closely related lineages of the louse Polyplax serrata with different host specificities.</title>
        <authorList>
            <person name="Martinu J."/>
            <person name="Tarabai H."/>
            <person name="Stefka J."/>
            <person name="Hypsa V."/>
        </authorList>
    </citation>
    <scope>NUCLEOTIDE SEQUENCE [LARGE SCALE GENOMIC DNA]</scope>
    <source>
        <strain evidence="2">HR10_N</strain>
    </source>
</reference>
<keyword evidence="1" id="KW-0812">Transmembrane</keyword>
<dbReference type="AlphaFoldDB" id="A0AAN8S533"/>
<evidence type="ECO:0000313" key="2">
    <source>
        <dbReference type="EMBL" id="KAK6638490.1"/>
    </source>
</evidence>
<name>A0AAN8S533_POLSC</name>
<sequence>MAPHFCGFPSPIFIVLLICIFTVLTCLQNYKNIHVEQVKESGSYSKNLDNTEYDDIYSHEESDVSDIYLDELYSSPEDSIGKDKRLLNNYVQRYVSLFLKISELEHYNVINMDDSINVDFMVTISGSDLAFLQNFSKTRNSVPVHRKLSRIDNIFVNVLKLKESNIFKNGIGDIVQVITSIYQYITTIGRQCFSEELGNPSIVIFFTTVLVAYICSPRRSSLSGYGLIFSGINALISYEAYRKQMILVPECNKPWYSWFSTAHCDEQPVEAQVSLLECFIDKYYYYYIECPIKLYTSTLSVTAGQITDGFHWIAKPFATVAITLLLFIIACIACLVLYGIALKVSFFGCSFQLKSQPVQRNDNKVLTNAKDTIKAIDDK</sequence>
<accession>A0AAN8S533</accession>
<gene>
    <name evidence="2" type="ORF">RUM43_006757</name>
</gene>
<organism evidence="2 3">
    <name type="scientific">Polyplax serrata</name>
    <name type="common">Common mouse louse</name>
    <dbReference type="NCBI Taxonomy" id="468196"/>
    <lineage>
        <taxon>Eukaryota</taxon>
        <taxon>Metazoa</taxon>
        <taxon>Ecdysozoa</taxon>
        <taxon>Arthropoda</taxon>
        <taxon>Hexapoda</taxon>
        <taxon>Insecta</taxon>
        <taxon>Pterygota</taxon>
        <taxon>Neoptera</taxon>
        <taxon>Paraneoptera</taxon>
        <taxon>Psocodea</taxon>
        <taxon>Troctomorpha</taxon>
        <taxon>Phthiraptera</taxon>
        <taxon>Anoplura</taxon>
        <taxon>Polyplacidae</taxon>
        <taxon>Polyplax</taxon>
    </lineage>
</organism>
<comment type="caution">
    <text evidence="2">The sequence shown here is derived from an EMBL/GenBank/DDBJ whole genome shotgun (WGS) entry which is preliminary data.</text>
</comment>
<dbReference type="Proteomes" id="UP001372834">
    <property type="component" value="Unassembled WGS sequence"/>
</dbReference>
<feature type="transmembrane region" description="Helical" evidence="1">
    <location>
        <begin position="12"/>
        <end position="30"/>
    </location>
</feature>
<feature type="transmembrane region" description="Helical" evidence="1">
    <location>
        <begin position="317"/>
        <end position="341"/>
    </location>
</feature>
<keyword evidence="1" id="KW-0472">Membrane</keyword>